<keyword evidence="1" id="KW-0255">Endonuclease</keyword>
<dbReference type="InterPro" id="IPR038402">
    <property type="entry name" value="PvuII_sf"/>
</dbReference>
<dbReference type="Proteomes" id="UP000275676">
    <property type="component" value="Chromosome"/>
</dbReference>
<evidence type="ECO:0000313" key="2">
    <source>
        <dbReference type="Proteomes" id="UP000275676"/>
    </source>
</evidence>
<dbReference type="SUPFAM" id="SSF52980">
    <property type="entry name" value="Restriction endonuclease-like"/>
    <property type="match status" value="1"/>
</dbReference>
<dbReference type="Pfam" id="PF09225">
    <property type="entry name" value="Endonuc-PvuII"/>
    <property type="match status" value="1"/>
</dbReference>
<keyword evidence="1" id="KW-0540">Nuclease</keyword>
<dbReference type="InterPro" id="IPR015306">
    <property type="entry name" value="Restrct_endonuc_II_PvuII"/>
</dbReference>
<proteinExistence type="predicted"/>
<dbReference type="REBASE" id="287916">
    <property type="entry name" value="Sen10047IIIP"/>
</dbReference>
<name>A0A3S5DGH3_SALER</name>
<dbReference type="InterPro" id="IPR011335">
    <property type="entry name" value="Restrct_endonuc-II-like"/>
</dbReference>
<sequence>MIFIALTLVLLNGVNATSPWIIWNVWLLLLVSILESYLSQMNETVPTSDKERFLELFPYIREYQKLASKYKINDIFQDNGGKYLQLLMILDLTTDGAREGNDAIDAAGNEYEIKTVNIELQHQFTTHHHMNPVIIAKYRKVDWYFAAFKNIELQVIYKLTPDKMEPFYQKWENKWHNDGGKDINNPKISLKYVMDNGEVVWLPEGIDSFIKPKLIRNRNVPINKRKTRANAISSVDE</sequence>
<reference evidence="1 2" key="1">
    <citation type="submission" date="2018-12" db="EMBL/GenBank/DDBJ databases">
        <authorList>
            <consortium name="Pathogen Informatics"/>
        </authorList>
    </citation>
    <scope>NUCLEOTIDE SEQUENCE [LARGE SCALE GENOMIC DNA]</scope>
    <source>
        <strain evidence="1 2">NCTC10047</strain>
    </source>
</reference>
<dbReference type="CDD" id="cd22351">
    <property type="entry name" value="PvuII-like"/>
    <property type="match status" value="1"/>
</dbReference>
<accession>A0A3S5DGH3</accession>
<keyword evidence="1" id="KW-0378">Hydrolase</keyword>
<evidence type="ECO:0000313" key="1">
    <source>
        <dbReference type="EMBL" id="VEA79167.1"/>
    </source>
</evidence>
<dbReference type="GO" id="GO:0009036">
    <property type="term" value="F:type II site-specific deoxyribonuclease activity"/>
    <property type="evidence" value="ECO:0007669"/>
    <property type="project" value="UniProtKB-EC"/>
</dbReference>
<organism evidence="1 2">
    <name type="scientific">Salmonella enterica subsp. arizonae</name>
    <dbReference type="NCBI Taxonomy" id="59203"/>
    <lineage>
        <taxon>Bacteria</taxon>
        <taxon>Pseudomonadati</taxon>
        <taxon>Pseudomonadota</taxon>
        <taxon>Gammaproteobacteria</taxon>
        <taxon>Enterobacterales</taxon>
        <taxon>Enterobacteriaceae</taxon>
        <taxon>Salmonella</taxon>
    </lineage>
</organism>
<dbReference type="EMBL" id="LR134156">
    <property type="protein sequence ID" value="VEA79167.1"/>
    <property type="molecule type" value="Genomic_DNA"/>
</dbReference>
<dbReference type="Gene3D" id="3.40.210.10">
    <property type="entry name" value="PVUII Endonuclease, subunit A"/>
    <property type="match status" value="1"/>
</dbReference>
<dbReference type="AlphaFoldDB" id="A0A3S5DGH3"/>
<gene>
    <name evidence="1" type="primary">pvuIIR</name>
    <name evidence="1" type="ORF">NCTC10047_05152</name>
</gene>
<dbReference type="EC" id="3.1.21.4" evidence="1"/>
<protein>
    <submittedName>
        <fullName evidence="1">Type II restriction endonuclease PvuII</fullName>
        <ecNumber evidence="1">3.1.21.4</ecNumber>
    </submittedName>
</protein>